<accession>A0A0H5RCB1</accession>
<dbReference type="InterPro" id="IPR002227">
    <property type="entry name" value="Tyrosinase_Cu-bd"/>
</dbReference>
<dbReference type="EMBL" id="HACM01010944">
    <property type="protein sequence ID" value="CRZ11386.1"/>
    <property type="molecule type" value="Transcribed_RNA"/>
</dbReference>
<keyword evidence="5" id="KW-1133">Transmembrane helix</keyword>
<dbReference type="InterPro" id="IPR036861">
    <property type="entry name" value="Endochitinase-like_sf"/>
</dbReference>
<dbReference type="AlphaFoldDB" id="A0A0H5RCB1"/>
<evidence type="ECO:0000256" key="4">
    <source>
        <dbReference type="SAM" id="MobiDB-lite"/>
    </source>
</evidence>
<dbReference type="Gene3D" id="3.30.60.10">
    <property type="entry name" value="Endochitinase-like"/>
    <property type="match status" value="1"/>
</dbReference>
<keyword evidence="3" id="KW-0186">Copper</keyword>
<feature type="compositionally biased region" description="Basic and acidic residues" evidence="4">
    <location>
        <begin position="179"/>
        <end position="190"/>
    </location>
</feature>
<evidence type="ECO:0000256" key="5">
    <source>
        <dbReference type="SAM" id="Phobius"/>
    </source>
</evidence>
<dbReference type="Pfam" id="PF00264">
    <property type="entry name" value="Tyrosinase"/>
    <property type="match status" value="2"/>
</dbReference>
<name>A0A0H5RCB1_9EUKA</name>
<evidence type="ECO:0000259" key="6">
    <source>
        <dbReference type="PROSITE" id="PS00498"/>
    </source>
</evidence>
<dbReference type="InterPro" id="IPR008922">
    <property type="entry name" value="Di-copper_centre_dom_sf"/>
</dbReference>
<dbReference type="PANTHER" id="PTHR11474:SF76">
    <property type="entry name" value="SHKT DOMAIN-CONTAINING PROTEIN"/>
    <property type="match status" value="1"/>
</dbReference>
<dbReference type="CDD" id="cd00035">
    <property type="entry name" value="ChtBD1"/>
    <property type="match status" value="1"/>
</dbReference>
<feature type="non-terminal residue" evidence="7">
    <location>
        <position position="1"/>
    </location>
</feature>
<reference evidence="7" key="1">
    <citation type="submission" date="2015-04" db="EMBL/GenBank/DDBJ databases">
        <title>The genome sequence of the plant pathogenic Rhizarian Plasmodiophora brassicae reveals insights in its biotrophic life cycle and the origin of chitin synthesis.</title>
        <authorList>
            <person name="Schwelm A."/>
            <person name="Fogelqvist J."/>
            <person name="Knaust A."/>
            <person name="Julke S."/>
            <person name="Lilja T."/>
            <person name="Dhandapani V."/>
            <person name="Bonilla-Rosso G."/>
            <person name="Karlsson M."/>
            <person name="Shevchenko A."/>
            <person name="Choi S.R."/>
            <person name="Kim H.G."/>
            <person name="Park J.Y."/>
            <person name="Lim Y.P."/>
            <person name="Ludwig-Muller J."/>
            <person name="Dixelius C."/>
        </authorList>
    </citation>
    <scope>NUCLEOTIDE SEQUENCE</scope>
    <source>
        <tissue evidence="7">Potato root galls</tissue>
    </source>
</reference>
<dbReference type="GO" id="GO:0008061">
    <property type="term" value="F:chitin binding"/>
    <property type="evidence" value="ECO:0007669"/>
    <property type="project" value="UniProtKB-KW"/>
</dbReference>
<dbReference type="SUPFAM" id="SSF57016">
    <property type="entry name" value="Plant lectins/antimicrobial peptides"/>
    <property type="match status" value="1"/>
</dbReference>
<evidence type="ECO:0000313" key="7">
    <source>
        <dbReference type="EMBL" id="CRZ11386.1"/>
    </source>
</evidence>
<feature type="compositionally biased region" description="Basic and acidic residues" evidence="4">
    <location>
        <begin position="151"/>
        <end position="164"/>
    </location>
</feature>
<dbReference type="GO" id="GO:0046872">
    <property type="term" value="F:metal ion binding"/>
    <property type="evidence" value="ECO:0007669"/>
    <property type="project" value="UniProtKB-KW"/>
</dbReference>
<dbReference type="InterPro" id="IPR050316">
    <property type="entry name" value="Tyrosinase/Hemocyanin"/>
</dbReference>
<dbReference type="PRINTS" id="PR00092">
    <property type="entry name" value="TYROSINASE"/>
</dbReference>
<dbReference type="PROSITE" id="PS00498">
    <property type="entry name" value="TYROSINASE_2"/>
    <property type="match status" value="1"/>
</dbReference>
<evidence type="ECO:0000256" key="1">
    <source>
        <dbReference type="ARBA" id="ARBA00022669"/>
    </source>
</evidence>
<keyword evidence="2" id="KW-0479">Metal-binding</keyword>
<evidence type="ECO:0000256" key="3">
    <source>
        <dbReference type="ARBA" id="ARBA00023008"/>
    </source>
</evidence>
<keyword evidence="1" id="KW-0147">Chitin-binding</keyword>
<feature type="transmembrane region" description="Helical" evidence="5">
    <location>
        <begin position="56"/>
        <end position="73"/>
    </location>
</feature>
<organism evidence="7">
    <name type="scientific">Spongospora subterranea</name>
    <dbReference type="NCBI Taxonomy" id="70186"/>
    <lineage>
        <taxon>Eukaryota</taxon>
        <taxon>Sar</taxon>
        <taxon>Rhizaria</taxon>
        <taxon>Endomyxa</taxon>
        <taxon>Phytomyxea</taxon>
        <taxon>Plasmodiophorida</taxon>
        <taxon>Plasmodiophoridae</taxon>
        <taxon>Spongospora</taxon>
    </lineage>
</organism>
<keyword evidence="5" id="KW-0812">Transmembrane</keyword>
<protein>
    <recommendedName>
        <fullName evidence="6">Tyrosinase copper-binding domain-containing protein</fullName>
    </recommendedName>
</protein>
<feature type="compositionally biased region" description="Basic and acidic residues" evidence="4">
    <location>
        <begin position="199"/>
        <end position="211"/>
    </location>
</feature>
<dbReference type="SUPFAM" id="SSF48056">
    <property type="entry name" value="Di-copper centre-containing domain"/>
    <property type="match status" value="1"/>
</dbReference>
<feature type="domain" description="Tyrosinase copper-binding" evidence="6">
    <location>
        <begin position="414"/>
        <end position="425"/>
    </location>
</feature>
<feature type="transmembrane region" description="Helical" evidence="5">
    <location>
        <begin position="24"/>
        <end position="44"/>
    </location>
</feature>
<sequence>IADLFCAVASLIFPVPSSHRPLPLLVPSSLLACAAGIEFEIAFISLTVSSMKGHSVALFVLVGALVFVNIAYAQCGRAPRPDNRCGPRYGFADCRPRQCCDEAGSCGATPRHCRHNECEVDTTFLRMLLENDDDSRRNARRTGPSNSQPPRRTDRHGDGRRPSRDDDDGNDIPPRRTTRQGDSRRRDHADNTPPRRTTRQGDGRRPNRDDSNVDDIPNRNRRPPSRPPRQTTRREAQASDGLGPRVSIMSLTDRQLLELREAMTRFMEGGVNSDYVRLAADHGRPNYFCPHGSLDFVVWHRRYIGRFEKAIGMALPYWDWTTDPLPEAFTNRTYVNSKGRFLRNPLFSGIIPERGQTTRSVRPDLPMRSFGATVARAQAQSSFRRFSSTLESVHDSIHGGLGGSMAIVGIASYDPIFWFHHSFVDMLWWRWQLRNPDAEYKGEAIGDIKDSAGVGNGRAIIADTSAWRRGRSRTQVRQAESSSASDAFTEPQLFLIINNVPAVKESTKIVVTVDNIELGSAIGFGMGAMKKPMSKQVVIPVTESYQKKFWGKSTTELTKRAKVTRTTTDNKHIENLNDMSVILKWETV</sequence>
<evidence type="ECO:0000256" key="2">
    <source>
        <dbReference type="ARBA" id="ARBA00022723"/>
    </source>
</evidence>
<proteinExistence type="predicted"/>
<dbReference type="Gene3D" id="1.10.1280.10">
    <property type="entry name" value="Di-copper center containing domain from catechol oxidase"/>
    <property type="match status" value="1"/>
</dbReference>
<keyword evidence="5" id="KW-0472">Membrane</keyword>
<feature type="region of interest" description="Disordered" evidence="4">
    <location>
        <begin position="130"/>
        <end position="246"/>
    </location>
</feature>
<dbReference type="GO" id="GO:0016491">
    <property type="term" value="F:oxidoreductase activity"/>
    <property type="evidence" value="ECO:0007669"/>
    <property type="project" value="InterPro"/>
</dbReference>
<dbReference type="PANTHER" id="PTHR11474">
    <property type="entry name" value="TYROSINASE FAMILY MEMBER"/>
    <property type="match status" value="1"/>
</dbReference>